<accession>A0A4S4DDI3</accession>
<evidence type="ECO:0000313" key="8">
    <source>
        <dbReference type="Proteomes" id="UP000306102"/>
    </source>
</evidence>
<dbReference type="PANTHER" id="PTHR43895">
    <property type="entry name" value="CALCIUM/CALMODULIN-DEPENDENT PROTEIN KINASE KINASE-RELATED"/>
    <property type="match status" value="1"/>
</dbReference>
<dbReference type="Pfam" id="PF07970">
    <property type="entry name" value="COPIIcoated_ERV"/>
    <property type="match status" value="1"/>
</dbReference>
<keyword evidence="4" id="KW-0418">Kinase</keyword>
<keyword evidence="2" id="KW-0808">Transferase</keyword>
<dbReference type="GO" id="GO:0004674">
    <property type="term" value="F:protein serine/threonine kinase activity"/>
    <property type="evidence" value="ECO:0007669"/>
    <property type="project" value="UniProtKB-KW"/>
</dbReference>
<comment type="caution">
    <text evidence="7">The sequence shown here is derived from an EMBL/GenBank/DDBJ whole genome shotgun (WGS) entry which is preliminary data.</text>
</comment>
<feature type="domain" description="Protein kinase" evidence="6">
    <location>
        <begin position="1"/>
        <end position="306"/>
    </location>
</feature>
<name>A0A4S4DDI3_CAMSN</name>
<sequence>MTFNFMSACRNMTYSRKELILMIEKPLQRHGGRLEHNETYCGSCYGAEASDNDCCNSCEDVREAYRKKGWAISNPDMIDQTASFRGAQDHLKHNAQPRCYSLVNTVVLSIIGLSCLWSLRFSESKLPQDEGIDEGFLNGALHHAFSHYQEMAAAQRAARLDLSSKEVNMVVRRTRAVAMARSNGNDLATYRSKLGQFEKAIKDWTAALNPENLLLDSFGVLKVSDFGLSAFSQQVREDVLFHTACGTPNYVAPEVIDQLLNFMNLLVFRSNSQGKGSNLLPWARSHLTIVALRRYKDYYATNRPLS</sequence>
<dbReference type="Proteomes" id="UP000306102">
    <property type="component" value="Unassembled WGS sequence"/>
</dbReference>
<evidence type="ECO:0000313" key="7">
    <source>
        <dbReference type="EMBL" id="THG00711.1"/>
    </source>
</evidence>
<keyword evidence="5" id="KW-0067">ATP-binding</keyword>
<dbReference type="GO" id="GO:0005524">
    <property type="term" value="F:ATP binding"/>
    <property type="evidence" value="ECO:0007669"/>
    <property type="project" value="UniProtKB-KW"/>
</dbReference>
<dbReference type="InterPro" id="IPR000719">
    <property type="entry name" value="Prot_kinase_dom"/>
</dbReference>
<dbReference type="STRING" id="542762.A0A4S4DDI3"/>
<dbReference type="SUPFAM" id="SSF56112">
    <property type="entry name" value="Protein kinase-like (PK-like)"/>
    <property type="match status" value="1"/>
</dbReference>
<evidence type="ECO:0000256" key="5">
    <source>
        <dbReference type="ARBA" id="ARBA00022840"/>
    </source>
</evidence>
<dbReference type="Gene3D" id="1.10.510.10">
    <property type="entry name" value="Transferase(Phosphotransferase) domain 1"/>
    <property type="match status" value="1"/>
</dbReference>
<keyword evidence="3" id="KW-0547">Nucleotide-binding</keyword>
<dbReference type="Pfam" id="PF00069">
    <property type="entry name" value="Pkinase"/>
    <property type="match status" value="1"/>
</dbReference>
<dbReference type="GO" id="GO:0007165">
    <property type="term" value="P:signal transduction"/>
    <property type="evidence" value="ECO:0007669"/>
    <property type="project" value="TreeGrafter"/>
</dbReference>
<evidence type="ECO:0000256" key="3">
    <source>
        <dbReference type="ARBA" id="ARBA00022741"/>
    </source>
</evidence>
<dbReference type="PANTHER" id="PTHR43895:SF145">
    <property type="entry name" value="CBL-INTERACTING SERINE_THREONINE-PROTEIN KINASE 9"/>
    <property type="match status" value="1"/>
</dbReference>
<reference evidence="7 8" key="1">
    <citation type="journal article" date="2018" name="Proc. Natl. Acad. Sci. U.S.A.">
        <title>Draft genome sequence of Camellia sinensis var. sinensis provides insights into the evolution of the tea genome and tea quality.</title>
        <authorList>
            <person name="Wei C."/>
            <person name="Yang H."/>
            <person name="Wang S."/>
            <person name="Zhao J."/>
            <person name="Liu C."/>
            <person name="Gao L."/>
            <person name="Xia E."/>
            <person name="Lu Y."/>
            <person name="Tai Y."/>
            <person name="She G."/>
            <person name="Sun J."/>
            <person name="Cao H."/>
            <person name="Tong W."/>
            <person name="Gao Q."/>
            <person name="Li Y."/>
            <person name="Deng W."/>
            <person name="Jiang X."/>
            <person name="Wang W."/>
            <person name="Chen Q."/>
            <person name="Zhang S."/>
            <person name="Li H."/>
            <person name="Wu J."/>
            <person name="Wang P."/>
            <person name="Li P."/>
            <person name="Shi C."/>
            <person name="Zheng F."/>
            <person name="Jian J."/>
            <person name="Huang B."/>
            <person name="Shan D."/>
            <person name="Shi M."/>
            <person name="Fang C."/>
            <person name="Yue Y."/>
            <person name="Li F."/>
            <person name="Li D."/>
            <person name="Wei S."/>
            <person name="Han B."/>
            <person name="Jiang C."/>
            <person name="Yin Y."/>
            <person name="Xia T."/>
            <person name="Zhang Z."/>
            <person name="Bennetzen J.L."/>
            <person name="Zhao S."/>
            <person name="Wan X."/>
        </authorList>
    </citation>
    <scope>NUCLEOTIDE SEQUENCE [LARGE SCALE GENOMIC DNA]</scope>
    <source>
        <strain evidence="8">cv. Shuchazao</strain>
        <tissue evidence="7">Leaf</tissue>
    </source>
</reference>
<keyword evidence="1" id="KW-0723">Serine/threonine-protein kinase</keyword>
<dbReference type="InterPro" id="IPR011009">
    <property type="entry name" value="Kinase-like_dom_sf"/>
</dbReference>
<dbReference type="EMBL" id="SDRB02011612">
    <property type="protein sequence ID" value="THG00711.1"/>
    <property type="molecule type" value="Genomic_DNA"/>
</dbReference>
<evidence type="ECO:0000256" key="1">
    <source>
        <dbReference type="ARBA" id="ARBA00022527"/>
    </source>
</evidence>
<keyword evidence="8" id="KW-1185">Reference proteome</keyword>
<evidence type="ECO:0000256" key="2">
    <source>
        <dbReference type="ARBA" id="ARBA00022679"/>
    </source>
</evidence>
<dbReference type="AlphaFoldDB" id="A0A4S4DDI3"/>
<evidence type="ECO:0000259" key="6">
    <source>
        <dbReference type="PROSITE" id="PS50011"/>
    </source>
</evidence>
<gene>
    <name evidence="7" type="ORF">TEA_000206</name>
</gene>
<organism evidence="7 8">
    <name type="scientific">Camellia sinensis var. sinensis</name>
    <name type="common">China tea</name>
    <dbReference type="NCBI Taxonomy" id="542762"/>
    <lineage>
        <taxon>Eukaryota</taxon>
        <taxon>Viridiplantae</taxon>
        <taxon>Streptophyta</taxon>
        <taxon>Embryophyta</taxon>
        <taxon>Tracheophyta</taxon>
        <taxon>Spermatophyta</taxon>
        <taxon>Magnoliopsida</taxon>
        <taxon>eudicotyledons</taxon>
        <taxon>Gunneridae</taxon>
        <taxon>Pentapetalae</taxon>
        <taxon>asterids</taxon>
        <taxon>Ericales</taxon>
        <taxon>Theaceae</taxon>
        <taxon>Camellia</taxon>
    </lineage>
</organism>
<proteinExistence type="predicted"/>
<dbReference type="InterPro" id="IPR012936">
    <property type="entry name" value="Erv_C"/>
</dbReference>
<dbReference type="PROSITE" id="PS50011">
    <property type="entry name" value="PROTEIN_KINASE_DOM"/>
    <property type="match status" value="1"/>
</dbReference>
<evidence type="ECO:0000256" key="4">
    <source>
        <dbReference type="ARBA" id="ARBA00022777"/>
    </source>
</evidence>
<protein>
    <recommendedName>
        <fullName evidence="6">Protein kinase domain-containing protein</fullName>
    </recommendedName>
</protein>